<evidence type="ECO:0000256" key="2">
    <source>
        <dbReference type="ARBA" id="ARBA00023015"/>
    </source>
</evidence>
<feature type="domain" description="RNA polymerase sigma-70 region 2" evidence="5">
    <location>
        <begin position="70"/>
        <end position="136"/>
    </location>
</feature>
<evidence type="ECO:0000313" key="7">
    <source>
        <dbReference type="EMBL" id="PWK47963.1"/>
    </source>
</evidence>
<keyword evidence="4" id="KW-0804">Transcription</keyword>
<dbReference type="SUPFAM" id="SSF88659">
    <property type="entry name" value="Sigma3 and sigma4 domains of RNA polymerase sigma factors"/>
    <property type="match status" value="1"/>
</dbReference>
<evidence type="ECO:0000256" key="1">
    <source>
        <dbReference type="ARBA" id="ARBA00010641"/>
    </source>
</evidence>
<dbReference type="EMBL" id="QGGU01000010">
    <property type="protein sequence ID" value="PWK47963.1"/>
    <property type="molecule type" value="Genomic_DNA"/>
</dbReference>
<keyword evidence="2" id="KW-0805">Transcription regulation</keyword>
<accession>A0A316FI73</accession>
<dbReference type="InterPro" id="IPR013325">
    <property type="entry name" value="RNA_pol_sigma_r2"/>
</dbReference>
<keyword evidence="8" id="KW-1185">Reference proteome</keyword>
<dbReference type="Proteomes" id="UP000245790">
    <property type="component" value="Unassembled WGS sequence"/>
</dbReference>
<evidence type="ECO:0000259" key="5">
    <source>
        <dbReference type="Pfam" id="PF04542"/>
    </source>
</evidence>
<dbReference type="PANTHER" id="PTHR43133:SF46">
    <property type="entry name" value="RNA POLYMERASE SIGMA-70 FACTOR ECF SUBFAMILY"/>
    <property type="match status" value="1"/>
</dbReference>
<dbReference type="PANTHER" id="PTHR43133">
    <property type="entry name" value="RNA POLYMERASE ECF-TYPE SIGMA FACTO"/>
    <property type="match status" value="1"/>
</dbReference>
<dbReference type="GO" id="GO:0016987">
    <property type="term" value="F:sigma factor activity"/>
    <property type="evidence" value="ECO:0007669"/>
    <property type="project" value="UniProtKB-KW"/>
</dbReference>
<dbReference type="NCBIfam" id="TIGR02937">
    <property type="entry name" value="sigma70-ECF"/>
    <property type="match status" value="1"/>
</dbReference>
<proteinExistence type="inferred from homology"/>
<dbReference type="CDD" id="cd06171">
    <property type="entry name" value="Sigma70_r4"/>
    <property type="match status" value="1"/>
</dbReference>
<dbReference type="SUPFAM" id="SSF88946">
    <property type="entry name" value="Sigma2 domain of RNA polymerase sigma factors"/>
    <property type="match status" value="1"/>
</dbReference>
<evidence type="ECO:0000256" key="3">
    <source>
        <dbReference type="ARBA" id="ARBA00023082"/>
    </source>
</evidence>
<keyword evidence="3" id="KW-0731">Sigma factor</keyword>
<comment type="similarity">
    <text evidence="1">Belongs to the sigma-70 factor family. ECF subfamily.</text>
</comment>
<dbReference type="Gene3D" id="1.10.10.10">
    <property type="entry name" value="Winged helix-like DNA-binding domain superfamily/Winged helix DNA-binding domain"/>
    <property type="match status" value="1"/>
</dbReference>
<name>A0A316FI73_9GAMM</name>
<dbReference type="GO" id="GO:0003677">
    <property type="term" value="F:DNA binding"/>
    <property type="evidence" value="ECO:0007669"/>
    <property type="project" value="InterPro"/>
</dbReference>
<dbReference type="InterPro" id="IPR014284">
    <property type="entry name" value="RNA_pol_sigma-70_dom"/>
</dbReference>
<evidence type="ECO:0000256" key="4">
    <source>
        <dbReference type="ARBA" id="ARBA00023163"/>
    </source>
</evidence>
<evidence type="ECO:0000259" key="6">
    <source>
        <dbReference type="Pfam" id="PF08281"/>
    </source>
</evidence>
<gene>
    <name evidence="7" type="ORF">C8D97_110179</name>
</gene>
<organism evidence="7 8">
    <name type="scientific">Pleionea mediterranea</name>
    <dbReference type="NCBI Taxonomy" id="523701"/>
    <lineage>
        <taxon>Bacteria</taxon>
        <taxon>Pseudomonadati</taxon>
        <taxon>Pseudomonadota</taxon>
        <taxon>Gammaproteobacteria</taxon>
        <taxon>Oceanospirillales</taxon>
        <taxon>Pleioneaceae</taxon>
        <taxon>Pleionea</taxon>
    </lineage>
</organism>
<feature type="domain" description="RNA polymerase sigma factor 70 region 4 type 2" evidence="6">
    <location>
        <begin position="161"/>
        <end position="213"/>
    </location>
</feature>
<sequence length="218" mass="25362">MYVQPIYLDGCSLYFKPYLDLPRQTVKATKTGLRLDSNLVELTSLQRDRKVIDGWVNDAKAGELGAFEHLYRYFYKRVYALCLRMTANEALAEELMQEAFVMAWRKISQFHGDSQFGTWLYRLTSNLVISFFRTKKNQLLEGEDYDTLHSGHEAERLHLKRDLERAIAELPTRARMVLVLHDIEGYKHQEIAEKMAISEGACKAQLHRARALLKARFS</sequence>
<comment type="caution">
    <text evidence="7">The sequence shown here is derived from an EMBL/GenBank/DDBJ whole genome shotgun (WGS) entry which is preliminary data.</text>
</comment>
<dbReference type="GO" id="GO:0006352">
    <property type="term" value="P:DNA-templated transcription initiation"/>
    <property type="evidence" value="ECO:0007669"/>
    <property type="project" value="InterPro"/>
</dbReference>
<dbReference type="OrthoDB" id="9797134at2"/>
<dbReference type="InterPro" id="IPR013324">
    <property type="entry name" value="RNA_pol_sigma_r3/r4-like"/>
</dbReference>
<reference evidence="7 8" key="1">
    <citation type="submission" date="2018-05" db="EMBL/GenBank/DDBJ databases">
        <title>Genomic Encyclopedia of Type Strains, Phase IV (KMG-IV): sequencing the most valuable type-strain genomes for metagenomic binning, comparative biology and taxonomic classification.</title>
        <authorList>
            <person name="Goeker M."/>
        </authorList>
    </citation>
    <scope>NUCLEOTIDE SEQUENCE [LARGE SCALE GENOMIC DNA]</scope>
    <source>
        <strain evidence="7 8">DSM 25350</strain>
    </source>
</reference>
<dbReference type="Pfam" id="PF08281">
    <property type="entry name" value="Sigma70_r4_2"/>
    <property type="match status" value="1"/>
</dbReference>
<dbReference type="Pfam" id="PF04542">
    <property type="entry name" value="Sigma70_r2"/>
    <property type="match status" value="1"/>
</dbReference>
<dbReference type="InterPro" id="IPR036388">
    <property type="entry name" value="WH-like_DNA-bd_sf"/>
</dbReference>
<dbReference type="InterPro" id="IPR039425">
    <property type="entry name" value="RNA_pol_sigma-70-like"/>
</dbReference>
<dbReference type="Gene3D" id="1.10.1740.10">
    <property type="match status" value="1"/>
</dbReference>
<dbReference type="InterPro" id="IPR013249">
    <property type="entry name" value="RNA_pol_sigma70_r4_t2"/>
</dbReference>
<dbReference type="InterPro" id="IPR007627">
    <property type="entry name" value="RNA_pol_sigma70_r2"/>
</dbReference>
<protein>
    <submittedName>
        <fullName evidence="7">RNA polymerase sigma-70 factor (ECF subfamily)</fullName>
    </submittedName>
</protein>
<dbReference type="AlphaFoldDB" id="A0A316FI73"/>
<evidence type="ECO:0000313" key="8">
    <source>
        <dbReference type="Proteomes" id="UP000245790"/>
    </source>
</evidence>